<dbReference type="SMART" id="SM00044">
    <property type="entry name" value="CYCc"/>
    <property type="match status" value="1"/>
</dbReference>
<accession>A0A098R063</accession>
<keyword evidence="1" id="KW-0472">Membrane</keyword>
<protein>
    <recommendedName>
        <fullName evidence="6">Adenylate cyclase</fullName>
    </recommendedName>
</protein>
<evidence type="ECO:0000313" key="4">
    <source>
        <dbReference type="EMBL" id="KGE73151.1"/>
    </source>
</evidence>
<dbReference type="Pfam" id="PF00211">
    <property type="entry name" value="Guanylate_cyc"/>
    <property type="match status" value="1"/>
</dbReference>
<feature type="transmembrane region" description="Helical" evidence="1">
    <location>
        <begin position="12"/>
        <end position="37"/>
    </location>
</feature>
<feature type="transmembrane region" description="Helical" evidence="1">
    <location>
        <begin position="202"/>
        <end position="221"/>
    </location>
</feature>
<keyword evidence="1" id="KW-0812">Transmembrane</keyword>
<evidence type="ECO:0008006" key="6">
    <source>
        <dbReference type="Google" id="ProtNLM"/>
    </source>
</evidence>
<dbReference type="eggNOG" id="COG2114">
    <property type="taxonomic scope" value="Bacteria"/>
</dbReference>
<dbReference type="GO" id="GO:0009190">
    <property type="term" value="P:cyclic nucleotide biosynthetic process"/>
    <property type="evidence" value="ECO:0007669"/>
    <property type="project" value="InterPro"/>
</dbReference>
<dbReference type="STRING" id="1480694.DC28_05050"/>
<dbReference type="eggNOG" id="COG5000">
    <property type="taxonomic scope" value="Bacteria"/>
</dbReference>
<gene>
    <name evidence="4" type="ORF">DC28_05050</name>
</gene>
<dbReference type="Gene3D" id="3.30.70.1230">
    <property type="entry name" value="Nucleotide cyclase"/>
    <property type="match status" value="1"/>
</dbReference>
<comment type="caution">
    <text evidence="4">The sequence shown here is derived from an EMBL/GenBank/DDBJ whole genome shotgun (WGS) entry which is preliminary data.</text>
</comment>
<dbReference type="Gene3D" id="1.10.8.500">
    <property type="entry name" value="HAMP domain in histidine kinase"/>
    <property type="match status" value="1"/>
</dbReference>
<dbReference type="GO" id="GO:0004016">
    <property type="term" value="F:adenylate cyclase activity"/>
    <property type="evidence" value="ECO:0007669"/>
    <property type="project" value="UniProtKB-ARBA"/>
</dbReference>
<keyword evidence="1" id="KW-1133">Transmembrane helix</keyword>
<organism evidence="4 5">
    <name type="scientific">Spirochaeta lutea</name>
    <dbReference type="NCBI Taxonomy" id="1480694"/>
    <lineage>
        <taxon>Bacteria</taxon>
        <taxon>Pseudomonadati</taxon>
        <taxon>Spirochaetota</taxon>
        <taxon>Spirochaetia</taxon>
        <taxon>Spirochaetales</taxon>
        <taxon>Spirochaetaceae</taxon>
        <taxon>Spirochaeta</taxon>
    </lineage>
</organism>
<feature type="domain" description="Guanylate cyclase" evidence="2">
    <location>
        <begin position="305"/>
        <end position="428"/>
    </location>
</feature>
<dbReference type="RefSeq" id="WP_037546494.1">
    <property type="nucleotide sequence ID" value="NZ_JNUP01000045.1"/>
</dbReference>
<dbReference type="GO" id="GO:0035556">
    <property type="term" value="P:intracellular signal transduction"/>
    <property type="evidence" value="ECO:0007669"/>
    <property type="project" value="InterPro"/>
</dbReference>
<dbReference type="InterPro" id="IPR050697">
    <property type="entry name" value="Adenylyl/Guanylyl_Cyclase_3/4"/>
</dbReference>
<feature type="domain" description="HAMP" evidence="3">
    <location>
        <begin position="227"/>
        <end position="279"/>
    </location>
</feature>
<dbReference type="PANTHER" id="PTHR43081">
    <property type="entry name" value="ADENYLATE CYCLASE, TERMINAL-DIFFERENTIATION SPECIFIC-RELATED"/>
    <property type="match status" value="1"/>
</dbReference>
<dbReference type="CDD" id="cd06225">
    <property type="entry name" value="HAMP"/>
    <property type="match status" value="1"/>
</dbReference>
<proteinExistence type="predicted"/>
<dbReference type="AlphaFoldDB" id="A0A098R063"/>
<dbReference type="CDD" id="cd07302">
    <property type="entry name" value="CHD"/>
    <property type="match status" value="1"/>
</dbReference>
<dbReference type="InterPro" id="IPR003660">
    <property type="entry name" value="HAMP_dom"/>
</dbReference>
<dbReference type="SMART" id="SM00304">
    <property type="entry name" value="HAMP"/>
    <property type="match status" value="1"/>
</dbReference>
<evidence type="ECO:0000313" key="5">
    <source>
        <dbReference type="Proteomes" id="UP000029692"/>
    </source>
</evidence>
<evidence type="ECO:0000259" key="2">
    <source>
        <dbReference type="PROSITE" id="PS50125"/>
    </source>
</evidence>
<dbReference type="OrthoDB" id="368920at2"/>
<dbReference type="Pfam" id="PF00672">
    <property type="entry name" value="HAMP"/>
    <property type="match status" value="1"/>
</dbReference>
<dbReference type="PROSITE" id="PS50125">
    <property type="entry name" value="GUANYLATE_CYCLASE_2"/>
    <property type="match status" value="1"/>
</dbReference>
<sequence>MRTRFIPITLKVNALILATMILGIGGITVALAGSLIVTIEDINQRDTLRQADTIYAAIESLMLPGQALLAQGYFERLNIVDQDLMIQLYRTSGEQAFQDNKTINTVNSYLMNPRFETRDAVASPLPINPQEDRLFSQALGEGGVPRDSTEILSSEGNTYFRVLKPLINLPKCTVCHGADHTIRGVLEIKSDISDTVSLQRTAVFASGGAFFALVVILGFGLSRFMGRIILGPVRQIAQACTAVTDGDFSARVAVHQQDEIGGLAQRINTMIEGLIERFKLTQYVSGSTVRSLSDSSKTGISVDLTLLFTDIRGFTSYSESNSPETVVENLNKVLEVQTGIIHRHGGDIDKYVGDEIFAIFEGEDGCCRAAQTAVDIQQEFQDSGTVYGGLQVGVGMNTGAVIMGRMGSEARADFTVIGDNVNIAARLCSAAQGGGILVTAEFAKALKSCLTKNPLIQKSYRFSLEGPMGLSVKGKRRTLRVYKLKQREASHES</sequence>
<dbReference type="SUPFAM" id="SSF55073">
    <property type="entry name" value="Nucleotide cyclase"/>
    <property type="match status" value="1"/>
</dbReference>
<keyword evidence="5" id="KW-1185">Reference proteome</keyword>
<dbReference type="EMBL" id="JNUP01000045">
    <property type="protein sequence ID" value="KGE73151.1"/>
    <property type="molecule type" value="Genomic_DNA"/>
</dbReference>
<name>A0A098R063_9SPIO</name>
<dbReference type="Proteomes" id="UP000029692">
    <property type="component" value="Unassembled WGS sequence"/>
</dbReference>
<dbReference type="PANTHER" id="PTHR43081:SF1">
    <property type="entry name" value="ADENYLATE CYCLASE, TERMINAL-DIFFERENTIATION SPECIFIC"/>
    <property type="match status" value="1"/>
</dbReference>
<dbReference type="PROSITE" id="PS50885">
    <property type="entry name" value="HAMP"/>
    <property type="match status" value="1"/>
</dbReference>
<dbReference type="SUPFAM" id="SSF158472">
    <property type="entry name" value="HAMP domain-like"/>
    <property type="match status" value="1"/>
</dbReference>
<reference evidence="4 5" key="1">
    <citation type="submission" date="2014-05" db="EMBL/GenBank/DDBJ databases">
        <title>De novo Genome Sequence of Spirocheata sp.</title>
        <authorList>
            <person name="Shivani Y."/>
            <person name="Subhash Y."/>
            <person name="Tushar L."/>
            <person name="Sasikala C."/>
            <person name="Ramana C.V."/>
        </authorList>
    </citation>
    <scope>NUCLEOTIDE SEQUENCE [LARGE SCALE GENOMIC DNA]</scope>
    <source>
        <strain evidence="4 5">JC230</strain>
    </source>
</reference>
<evidence type="ECO:0000256" key="1">
    <source>
        <dbReference type="SAM" id="Phobius"/>
    </source>
</evidence>
<evidence type="ECO:0000259" key="3">
    <source>
        <dbReference type="PROSITE" id="PS50885"/>
    </source>
</evidence>
<dbReference type="InterPro" id="IPR001054">
    <property type="entry name" value="A/G_cyclase"/>
</dbReference>
<dbReference type="InterPro" id="IPR029787">
    <property type="entry name" value="Nucleotide_cyclase"/>
</dbReference>
<dbReference type="Gene3D" id="3.30.450.290">
    <property type="match status" value="1"/>
</dbReference>
<dbReference type="GO" id="GO:0016020">
    <property type="term" value="C:membrane"/>
    <property type="evidence" value="ECO:0007669"/>
    <property type="project" value="InterPro"/>
</dbReference>